<evidence type="ECO:0000313" key="4">
    <source>
        <dbReference type="Proteomes" id="UP000094379"/>
    </source>
</evidence>
<organism evidence="3 4">
    <name type="scientific">Methylophaga muralis</name>
    <dbReference type="NCBI Taxonomy" id="291169"/>
    <lineage>
        <taxon>Bacteria</taxon>
        <taxon>Pseudomonadati</taxon>
        <taxon>Pseudomonadota</taxon>
        <taxon>Gammaproteobacteria</taxon>
        <taxon>Thiotrichales</taxon>
        <taxon>Piscirickettsiaceae</taxon>
        <taxon>Methylophaga</taxon>
    </lineage>
</organism>
<dbReference type="PATRIC" id="fig|291169.3.peg.1727"/>
<dbReference type="AlphaFoldDB" id="A0A1E3GR70"/>
<dbReference type="InterPro" id="IPR025641">
    <property type="entry name" value="DUF4340"/>
</dbReference>
<feature type="domain" description="DUF4340" evidence="2">
    <location>
        <begin position="71"/>
        <end position="222"/>
    </location>
</feature>
<dbReference type="EMBL" id="MCRI01000017">
    <property type="protein sequence ID" value="ODN66548.1"/>
    <property type="molecule type" value="Genomic_DNA"/>
</dbReference>
<proteinExistence type="predicted"/>
<comment type="caution">
    <text evidence="3">The sequence shown here is derived from an EMBL/GenBank/DDBJ whole genome shotgun (WGS) entry which is preliminary data.</text>
</comment>
<accession>A0A1E3GR70</accession>
<reference evidence="3 4" key="1">
    <citation type="submission" date="2016-07" db="EMBL/GenBank/DDBJ databases">
        <title>Draft Genome Sequence of Methylophaga muralis Bur 1.</title>
        <authorList>
            <person name="Vasilenko O.V."/>
            <person name="Doronina N.V."/>
            <person name="Shmareva M.N."/>
            <person name="Tarlachkov S.V."/>
            <person name="Mustakhimov I."/>
            <person name="Trotsenko Y.A."/>
        </authorList>
    </citation>
    <scope>NUCLEOTIDE SEQUENCE [LARGE SCALE GENOMIC DNA]</scope>
    <source>
        <strain evidence="3 4">Bur 1</strain>
    </source>
</reference>
<protein>
    <recommendedName>
        <fullName evidence="2">DUF4340 domain-containing protein</fullName>
    </recommendedName>
</protein>
<gene>
    <name evidence="3" type="ORF">A9E74_01717</name>
</gene>
<name>A0A1E3GR70_9GAMM</name>
<dbReference type="Proteomes" id="UP000094379">
    <property type="component" value="Unassembled WGS sequence"/>
</dbReference>
<keyword evidence="1" id="KW-0812">Transmembrane</keyword>
<dbReference type="Pfam" id="PF14238">
    <property type="entry name" value="DUF4340"/>
    <property type="match status" value="1"/>
</dbReference>
<sequence length="369" mass="41663">MLKKLNSLSILAIITSVMVLWMLITIYKAEDTSDDFSLLFPELFEQLSDVNNITFKSDKDEFALSRQGSAWFIEDYHNYPADQSLVRRMLVDMADARILEQKTDDPELYYVLGVEGAEEGGTSFVINLMKDDEEVVSLILGQPRDLSAQTAGPQQFYVRRDGDERSYLAEGYFQFSPMMLNWIDGQIMDIARERIAQVDIIQPNGNTATLVNLGVKDKFGTPENRENTIFRYEQLGYDIAGSLFQMRLEDVQPASEFSRGNAEVVRAEFLSYDGLKVISETSFNDGFYFSTFRAEYAPEAVAEVPEAIASLDVLKTSEQVQAEVEEINQKVEPWVYRLGGFVGNNLMRAKADIVTEQDQVIPMPGGFGP</sequence>
<dbReference type="STRING" id="291169.A9E74_01717"/>
<keyword evidence="4" id="KW-1185">Reference proteome</keyword>
<evidence type="ECO:0000259" key="2">
    <source>
        <dbReference type="Pfam" id="PF14238"/>
    </source>
</evidence>
<dbReference type="RefSeq" id="WP_069296162.1">
    <property type="nucleotide sequence ID" value="NZ_MCRI01000017.1"/>
</dbReference>
<feature type="transmembrane region" description="Helical" evidence="1">
    <location>
        <begin position="7"/>
        <end position="27"/>
    </location>
</feature>
<evidence type="ECO:0000313" key="3">
    <source>
        <dbReference type="EMBL" id="ODN66548.1"/>
    </source>
</evidence>
<keyword evidence="1" id="KW-1133">Transmembrane helix</keyword>
<keyword evidence="1" id="KW-0472">Membrane</keyword>
<evidence type="ECO:0000256" key="1">
    <source>
        <dbReference type="SAM" id="Phobius"/>
    </source>
</evidence>